<comment type="subcellular location">
    <subcellularLocation>
        <location evidence="1 6">Membrane</location>
        <topology evidence="1 6">Multi-pass membrane protein</topology>
    </subcellularLocation>
</comment>
<organism evidence="9 10">
    <name type="scientific">Halocaridina rubra</name>
    <name type="common">Hawaiian red shrimp</name>
    <dbReference type="NCBI Taxonomy" id="373956"/>
    <lineage>
        <taxon>Eukaryota</taxon>
        <taxon>Metazoa</taxon>
        <taxon>Ecdysozoa</taxon>
        <taxon>Arthropoda</taxon>
        <taxon>Crustacea</taxon>
        <taxon>Multicrustacea</taxon>
        <taxon>Malacostraca</taxon>
        <taxon>Eumalacostraca</taxon>
        <taxon>Eucarida</taxon>
        <taxon>Decapoda</taxon>
        <taxon>Pleocyemata</taxon>
        <taxon>Caridea</taxon>
        <taxon>Atyoidea</taxon>
        <taxon>Atyidae</taxon>
        <taxon>Halocaridina</taxon>
    </lineage>
</organism>
<proteinExistence type="inferred from homology"/>
<dbReference type="AlphaFoldDB" id="A0AAN9A630"/>
<dbReference type="InterPro" id="IPR007632">
    <property type="entry name" value="Anoctamin"/>
</dbReference>
<evidence type="ECO:0000256" key="5">
    <source>
        <dbReference type="ARBA" id="ARBA00023136"/>
    </source>
</evidence>
<evidence type="ECO:0000313" key="10">
    <source>
        <dbReference type="Proteomes" id="UP001381693"/>
    </source>
</evidence>
<dbReference type="InterPro" id="IPR049452">
    <property type="entry name" value="Anoctamin_TM"/>
</dbReference>
<accession>A0AAN9A630</accession>
<sequence length="208" mass="24297">MFALINNIIEIRLDAYKYLAKCRRPRAERIQDIGIWYGILKSITYLSVISNVIFNTSRYENNMGPPRDEYWPDQCYYRAYRNGPDDNRPFELTIQFWHVFTARLAFIIIFEHVVFFLTGIVAMAIPDIPVEVKNQMKREKKVEKETLFENEMRKIRLERLSRHDHIASSEDGGVNLDLGEGLGSRPPSRVISAPTSSTYQRNECNDLS</sequence>
<dbReference type="PANTHER" id="PTHR12308">
    <property type="entry name" value="ANOCTAMIN"/>
    <property type="match status" value="1"/>
</dbReference>
<feature type="domain" description="Anoctamin transmembrane" evidence="8">
    <location>
        <begin position="1"/>
        <end position="139"/>
    </location>
</feature>
<evidence type="ECO:0000259" key="8">
    <source>
        <dbReference type="Pfam" id="PF04547"/>
    </source>
</evidence>
<name>A0AAN9A630_HALRR</name>
<comment type="similarity">
    <text evidence="2 6">Belongs to the anoctamin family.</text>
</comment>
<dbReference type="PANTHER" id="PTHR12308:SF84">
    <property type="entry name" value="ANOCTAMIN"/>
    <property type="match status" value="1"/>
</dbReference>
<dbReference type="Pfam" id="PF04547">
    <property type="entry name" value="Anoctamin"/>
    <property type="match status" value="1"/>
</dbReference>
<keyword evidence="3 6" id="KW-0812">Transmembrane</keyword>
<feature type="transmembrane region" description="Helical" evidence="6">
    <location>
        <begin position="33"/>
        <end position="54"/>
    </location>
</feature>
<feature type="compositionally biased region" description="Polar residues" evidence="7">
    <location>
        <begin position="193"/>
        <end position="208"/>
    </location>
</feature>
<reference evidence="9 10" key="1">
    <citation type="submission" date="2023-11" db="EMBL/GenBank/DDBJ databases">
        <title>Halocaridina rubra genome assembly.</title>
        <authorList>
            <person name="Smith C."/>
        </authorList>
    </citation>
    <scope>NUCLEOTIDE SEQUENCE [LARGE SCALE GENOMIC DNA]</scope>
    <source>
        <strain evidence="9">EP-1</strain>
        <tissue evidence="9">Whole</tissue>
    </source>
</reference>
<evidence type="ECO:0000256" key="2">
    <source>
        <dbReference type="ARBA" id="ARBA00009671"/>
    </source>
</evidence>
<dbReference type="GO" id="GO:0005886">
    <property type="term" value="C:plasma membrane"/>
    <property type="evidence" value="ECO:0007669"/>
    <property type="project" value="TreeGrafter"/>
</dbReference>
<comment type="caution">
    <text evidence="6">Lacks conserved residue(s) required for the propagation of feature annotation.</text>
</comment>
<gene>
    <name evidence="9" type="primary">ANO3_2</name>
    <name evidence="9" type="ORF">SK128_016333</name>
</gene>
<keyword evidence="5 6" id="KW-0472">Membrane</keyword>
<comment type="caution">
    <text evidence="9">The sequence shown here is derived from an EMBL/GenBank/DDBJ whole genome shotgun (WGS) entry which is preliminary data.</text>
</comment>
<evidence type="ECO:0000313" key="9">
    <source>
        <dbReference type="EMBL" id="KAK7076163.1"/>
    </source>
</evidence>
<evidence type="ECO:0000256" key="3">
    <source>
        <dbReference type="ARBA" id="ARBA00022692"/>
    </source>
</evidence>
<dbReference type="GO" id="GO:0005254">
    <property type="term" value="F:chloride channel activity"/>
    <property type="evidence" value="ECO:0007669"/>
    <property type="project" value="TreeGrafter"/>
</dbReference>
<feature type="region of interest" description="Disordered" evidence="7">
    <location>
        <begin position="171"/>
        <end position="208"/>
    </location>
</feature>
<evidence type="ECO:0000256" key="6">
    <source>
        <dbReference type="RuleBase" id="RU280814"/>
    </source>
</evidence>
<evidence type="ECO:0000256" key="7">
    <source>
        <dbReference type="SAM" id="MobiDB-lite"/>
    </source>
</evidence>
<evidence type="ECO:0000256" key="1">
    <source>
        <dbReference type="ARBA" id="ARBA00004141"/>
    </source>
</evidence>
<evidence type="ECO:0000256" key="4">
    <source>
        <dbReference type="ARBA" id="ARBA00022989"/>
    </source>
</evidence>
<dbReference type="EMBL" id="JAXCGZ010009806">
    <property type="protein sequence ID" value="KAK7076163.1"/>
    <property type="molecule type" value="Genomic_DNA"/>
</dbReference>
<dbReference type="Proteomes" id="UP001381693">
    <property type="component" value="Unassembled WGS sequence"/>
</dbReference>
<protein>
    <recommendedName>
        <fullName evidence="6">Anoctamin</fullName>
    </recommendedName>
</protein>
<keyword evidence="4 6" id="KW-1133">Transmembrane helix</keyword>
<keyword evidence="10" id="KW-1185">Reference proteome</keyword>
<feature type="transmembrane region" description="Helical" evidence="6">
    <location>
        <begin position="104"/>
        <end position="128"/>
    </location>
</feature>